<dbReference type="AlphaFoldDB" id="A0A562WMJ9"/>
<dbReference type="InterPro" id="IPR011047">
    <property type="entry name" value="Quinoprotein_ADH-like_sf"/>
</dbReference>
<protein>
    <submittedName>
        <fullName evidence="1">Beta-propeller uncharacterized protein DUF5122</fullName>
    </submittedName>
</protein>
<evidence type="ECO:0000313" key="1">
    <source>
        <dbReference type="EMBL" id="TWJ31087.1"/>
    </source>
</evidence>
<proteinExistence type="predicted"/>
<comment type="caution">
    <text evidence="1">The sequence shown here is derived from an EMBL/GenBank/DDBJ whole genome shotgun (WGS) entry which is preliminary data.</text>
</comment>
<gene>
    <name evidence="1" type="ORF">JD81_04639</name>
</gene>
<evidence type="ECO:0000313" key="2">
    <source>
        <dbReference type="Proteomes" id="UP000319728"/>
    </source>
</evidence>
<reference evidence="1 2" key="1">
    <citation type="submission" date="2019-07" db="EMBL/GenBank/DDBJ databases">
        <title>R&amp;d 2014.</title>
        <authorList>
            <person name="Klenk H.-P."/>
        </authorList>
    </citation>
    <scope>NUCLEOTIDE SEQUENCE [LARGE SCALE GENOMIC DNA]</scope>
    <source>
        <strain evidence="1 2">DSM 43912</strain>
    </source>
</reference>
<accession>A0A562WMJ9</accession>
<keyword evidence="2" id="KW-1185">Reference proteome</keyword>
<sequence length="703" mass="74007">MDEPDLMPERSATAGLRHVRTSRVMRAGHRRSKLRLYHFILGGRPVSLRTSTRPGRSSVAVRWLAALSAPALVATLLVATPGAATGLTPVVSTLTSANPADTTPHAQNGDVKAFAEIGDTIYAGGSFTSVKSPGAATWTARNYLFAYDRATGALKTSFAPVLDGAVHALAVNPDGKLIVGGNFKTVNGVSRKNLVALDPVTGATVGTWVGRSDGGQVRRTIVRGNHLYIAGAFHWVNGTSHSLLARLNATTGAIDPTFQIDASVARTSTELVWGLDVSPDNGTLVAVGNFTVVNGQSRNQVVMVELDGTPSVADWSTQRYVHPCSSASFPFYARDVDFADDGSYFVIVADGGRASGAYCDTIARFETGTRGSAIDGTWVNHTGHDSVTSVEVADNVVYVAGHFRWLNNTNGNDSAGPGAIDRYGYGALDPINGMPLAWNPQRTGAPAGTTNWGPIVWELWRGSAGIHAGFDNDGTGGEYHGRMALFPLAGGRVVPAVNAPQTTPGYLYIGGRDGQLTRVPFDGAATLGTPSVVSQPNLTGAGAAFAVHNKLYWSKADGGLATTSSLHISTFTGGTVGASWLGSGYNDWYNTATMSGAFYLNGRMYYTKAGQNTLYYRYLEPDGYTIGASEFTVPSQGVSWGSVRGMTWVGGRIVYGTYSLLGPGNLWAVPFDGAAVDGAAAVQLATGTRDTDWDSPTLFYATS</sequence>
<dbReference type="EMBL" id="VLLP01000001">
    <property type="protein sequence ID" value="TWJ31087.1"/>
    <property type="molecule type" value="Genomic_DNA"/>
</dbReference>
<name>A0A562WMJ9_9ACTN</name>
<dbReference type="SUPFAM" id="SSF50998">
    <property type="entry name" value="Quinoprotein alcohol dehydrogenase-like"/>
    <property type="match status" value="1"/>
</dbReference>
<dbReference type="InterPro" id="IPR013431">
    <property type="entry name" value="Delta_60_rpt"/>
</dbReference>
<dbReference type="Proteomes" id="UP000319728">
    <property type="component" value="Unassembled WGS sequence"/>
</dbReference>
<dbReference type="Pfam" id="PF17164">
    <property type="entry name" value="DUF5122"/>
    <property type="match status" value="3"/>
</dbReference>
<organism evidence="1 2">
    <name type="scientific">Micromonospora sagamiensis</name>
    <dbReference type="NCBI Taxonomy" id="47875"/>
    <lineage>
        <taxon>Bacteria</taxon>
        <taxon>Bacillati</taxon>
        <taxon>Actinomycetota</taxon>
        <taxon>Actinomycetes</taxon>
        <taxon>Micromonosporales</taxon>
        <taxon>Micromonosporaceae</taxon>
        <taxon>Micromonospora</taxon>
    </lineage>
</organism>